<gene>
    <name evidence="4" type="ORF">METESE_36430</name>
</gene>
<organism evidence="4 5">
    <name type="scientific">Mesoterricola sediminis</name>
    <dbReference type="NCBI Taxonomy" id="2927980"/>
    <lineage>
        <taxon>Bacteria</taxon>
        <taxon>Pseudomonadati</taxon>
        <taxon>Acidobacteriota</taxon>
        <taxon>Holophagae</taxon>
        <taxon>Holophagales</taxon>
        <taxon>Holophagaceae</taxon>
        <taxon>Mesoterricola</taxon>
    </lineage>
</organism>
<evidence type="ECO:0000256" key="1">
    <source>
        <dbReference type="ARBA" id="ARBA00006484"/>
    </source>
</evidence>
<dbReference type="PROSITE" id="PS00061">
    <property type="entry name" value="ADH_SHORT"/>
    <property type="match status" value="1"/>
</dbReference>
<dbReference type="SMART" id="SM00822">
    <property type="entry name" value="PKS_KR"/>
    <property type="match status" value="1"/>
</dbReference>
<evidence type="ECO:0000313" key="4">
    <source>
        <dbReference type="EMBL" id="BDU78685.1"/>
    </source>
</evidence>
<dbReference type="InterPro" id="IPR002347">
    <property type="entry name" value="SDR_fam"/>
</dbReference>
<dbReference type="PANTHER" id="PTHR43639">
    <property type="entry name" value="OXIDOREDUCTASE, SHORT-CHAIN DEHYDROGENASE/REDUCTASE FAMILY (AFU_ORTHOLOGUE AFUA_5G02870)"/>
    <property type="match status" value="1"/>
</dbReference>
<dbReference type="InterPro" id="IPR057326">
    <property type="entry name" value="KR_dom"/>
</dbReference>
<dbReference type="CDD" id="cd05233">
    <property type="entry name" value="SDR_c"/>
    <property type="match status" value="1"/>
</dbReference>
<dbReference type="PRINTS" id="PR00081">
    <property type="entry name" value="GDHRDH"/>
</dbReference>
<evidence type="ECO:0000259" key="3">
    <source>
        <dbReference type="SMART" id="SM00822"/>
    </source>
</evidence>
<dbReference type="InterPro" id="IPR020904">
    <property type="entry name" value="Sc_DH/Rdtase_CS"/>
</dbReference>
<comment type="similarity">
    <text evidence="1">Belongs to the short-chain dehydrogenases/reductases (SDR) family.</text>
</comment>
<name>A0AA48GZW4_9BACT</name>
<dbReference type="InterPro" id="IPR036291">
    <property type="entry name" value="NAD(P)-bd_dom_sf"/>
</dbReference>
<evidence type="ECO:0000313" key="5">
    <source>
        <dbReference type="Proteomes" id="UP001228113"/>
    </source>
</evidence>
<dbReference type="PANTHER" id="PTHR43639:SF1">
    <property type="entry name" value="SHORT-CHAIN DEHYDROGENASE_REDUCTASE FAMILY PROTEIN"/>
    <property type="match status" value="1"/>
</dbReference>
<dbReference type="AlphaFoldDB" id="A0AA48GZW4"/>
<keyword evidence="2" id="KW-0560">Oxidoreductase</keyword>
<protein>
    <submittedName>
        <fullName evidence="4">Short-chain dehydrogenase</fullName>
    </submittedName>
</protein>
<sequence length="249" mass="25774">MAQAAGSILVTGASSGIGAAVALRLSESSPLVLGGRDLPRLERTAAQCRRSHPARSWAYDLQDLAGLPEAVAALAREGPISAFVHCAGSVNPLPLRNVTPDQLLEPLTLHVLAAAEIARLLSLKRINGSSLTSIVLIGSIWGPFAAKGHTAYVVSKAALEGLTRGLAVDLAPRVTVNAVLPGAVDTPMAGRALEDPQVRTRLETDYPLGIGTPEAIAGAVAFLLSRDAGWITGQSLTVDGGRTIHLPLK</sequence>
<dbReference type="GO" id="GO:0016491">
    <property type="term" value="F:oxidoreductase activity"/>
    <property type="evidence" value="ECO:0007669"/>
    <property type="project" value="UniProtKB-KW"/>
</dbReference>
<evidence type="ECO:0000256" key="2">
    <source>
        <dbReference type="ARBA" id="ARBA00023002"/>
    </source>
</evidence>
<dbReference type="SUPFAM" id="SSF51735">
    <property type="entry name" value="NAD(P)-binding Rossmann-fold domains"/>
    <property type="match status" value="1"/>
</dbReference>
<dbReference type="Proteomes" id="UP001228113">
    <property type="component" value="Chromosome"/>
</dbReference>
<dbReference type="RefSeq" id="WP_243331743.1">
    <property type="nucleotide sequence ID" value="NZ_AP027081.1"/>
</dbReference>
<accession>A0AA48GZW4</accession>
<dbReference type="KEGG" id="msea:METESE_36430"/>
<dbReference type="Pfam" id="PF13561">
    <property type="entry name" value="adh_short_C2"/>
    <property type="match status" value="1"/>
</dbReference>
<feature type="domain" description="Ketoreductase" evidence="3">
    <location>
        <begin position="6"/>
        <end position="177"/>
    </location>
</feature>
<dbReference type="EMBL" id="AP027081">
    <property type="protein sequence ID" value="BDU78685.1"/>
    <property type="molecule type" value="Genomic_DNA"/>
</dbReference>
<reference evidence="4" key="1">
    <citation type="journal article" date="2023" name="Int. J. Syst. Evol. Microbiol.">
        <title>Mesoterricola silvestris gen. nov., sp. nov., Mesoterricola sediminis sp. nov., Geothrix oryzae sp. nov., Geothrix edaphica sp. nov., Geothrix rubra sp. nov., and Geothrix limicola sp. nov., six novel members of Acidobacteriota isolated from soils.</title>
        <authorList>
            <person name="Itoh H."/>
            <person name="Sugisawa Y."/>
            <person name="Mise K."/>
            <person name="Xu Z."/>
            <person name="Kuniyasu M."/>
            <person name="Ushijima N."/>
            <person name="Kawano K."/>
            <person name="Kobayashi E."/>
            <person name="Shiratori Y."/>
            <person name="Masuda Y."/>
            <person name="Senoo K."/>
        </authorList>
    </citation>
    <scope>NUCLEOTIDE SEQUENCE</scope>
    <source>
        <strain evidence="4">W786</strain>
    </source>
</reference>
<dbReference type="Gene3D" id="3.40.50.720">
    <property type="entry name" value="NAD(P)-binding Rossmann-like Domain"/>
    <property type="match status" value="1"/>
</dbReference>
<keyword evidence="5" id="KW-1185">Reference proteome</keyword>
<proteinExistence type="inferred from homology"/>